<feature type="compositionally biased region" description="Basic and acidic residues" evidence="3">
    <location>
        <begin position="291"/>
        <end position="304"/>
    </location>
</feature>
<dbReference type="PANTHER" id="PTHR45920:SF7">
    <property type="entry name" value="FORMIN-G"/>
    <property type="match status" value="1"/>
</dbReference>
<protein>
    <submittedName>
        <fullName evidence="5">Protein cappuccino</fullName>
    </submittedName>
</protein>
<evidence type="ECO:0000313" key="6">
    <source>
        <dbReference type="Proteomes" id="UP000076502"/>
    </source>
</evidence>
<organism evidence="5 6">
    <name type="scientific">Dufourea novaeangliae</name>
    <name type="common">Sweat bee</name>
    <dbReference type="NCBI Taxonomy" id="178035"/>
    <lineage>
        <taxon>Eukaryota</taxon>
        <taxon>Metazoa</taxon>
        <taxon>Ecdysozoa</taxon>
        <taxon>Arthropoda</taxon>
        <taxon>Hexapoda</taxon>
        <taxon>Insecta</taxon>
        <taxon>Pterygota</taxon>
        <taxon>Neoptera</taxon>
        <taxon>Endopterygota</taxon>
        <taxon>Hymenoptera</taxon>
        <taxon>Apocrita</taxon>
        <taxon>Aculeata</taxon>
        <taxon>Apoidea</taxon>
        <taxon>Anthophila</taxon>
        <taxon>Halictidae</taxon>
        <taxon>Rophitinae</taxon>
        <taxon>Dufourea</taxon>
    </lineage>
</organism>
<dbReference type="GO" id="GO:0008017">
    <property type="term" value="F:microtubule binding"/>
    <property type="evidence" value="ECO:0007669"/>
    <property type="project" value="InterPro"/>
</dbReference>
<feature type="compositionally biased region" description="Acidic residues" evidence="3">
    <location>
        <begin position="30"/>
        <end position="39"/>
    </location>
</feature>
<dbReference type="PROSITE" id="PS51444">
    <property type="entry name" value="FH2"/>
    <property type="match status" value="1"/>
</dbReference>
<feature type="region of interest" description="Disordered" evidence="3">
    <location>
        <begin position="96"/>
        <end position="134"/>
    </location>
</feature>
<feature type="compositionally biased region" description="Pro residues" evidence="3">
    <location>
        <begin position="539"/>
        <end position="565"/>
    </location>
</feature>
<feature type="compositionally biased region" description="Low complexity" evidence="3">
    <location>
        <begin position="175"/>
        <end position="188"/>
    </location>
</feature>
<name>A0A154PQE0_DUFNO</name>
<feature type="region of interest" description="Disordered" evidence="3">
    <location>
        <begin position="1"/>
        <end position="82"/>
    </location>
</feature>
<feature type="region of interest" description="Disordered" evidence="3">
    <location>
        <begin position="175"/>
        <end position="198"/>
    </location>
</feature>
<dbReference type="SUPFAM" id="SSF101447">
    <property type="entry name" value="Formin homology 2 domain (FH2 domain)"/>
    <property type="match status" value="1"/>
</dbReference>
<feature type="region of interest" description="Disordered" evidence="3">
    <location>
        <begin position="286"/>
        <end position="689"/>
    </location>
</feature>
<dbReference type="InterPro" id="IPR001265">
    <property type="entry name" value="Formin_Cappuccino_subfam"/>
</dbReference>
<feature type="compositionally biased region" description="Pro residues" evidence="3">
    <location>
        <begin position="434"/>
        <end position="445"/>
    </location>
</feature>
<dbReference type="PANTHER" id="PTHR45920">
    <property type="entry name" value="FORMIN HOMOLOGY 2 DOMAIN CONTAINING, ISOFORM I"/>
    <property type="match status" value="1"/>
</dbReference>
<dbReference type="GO" id="GO:0005884">
    <property type="term" value="C:actin filament"/>
    <property type="evidence" value="ECO:0007669"/>
    <property type="project" value="InterPro"/>
</dbReference>
<dbReference type="STRING" id="178035.A0A154PQE0"/>
<dbReference type="PRINTS" id="PR00828">
    <property type="entry name" value="FORMIN"/>
</dbReference>
<proteinExistence type="inferred from homology"/>
<evidence type="ECO:0000256" key="1">
    <source>
        <dbReference type="ARBA" id="ARBA00005271"/>
    </source>
</evidence>
<feature type="domain" description="FH2" evidence="4">
    <location>
        <begin position="694"/>
        <end position="1116"/>
    </location>
</feature>
<dbReference type="Proteomes" id="UP000076502">
    <property type="component" value="Unassembled WGS sequence"/>
</dbReference>
<feature type="compositionally biased region" description="Pro residues" evidence="3">
    <location>
        <begin position="464"/>
        <end position="475"/>
    </location>
</feature>
<dbReference type="OrthoDB" id="427644at2759"/>
<feature type="compositionally biased region" description="Pro residues" evidence="3">
    <location>
        <begin position="581"/>
        <end position="593"/>
    </location>
</feature>
<accession>A0A154PQE0</accession>
<evidence type="ECO:0000259" key="4">
    <source>
        <dbReference type="PROSITE" id="PS51444"/>
    </source>
</evidence>
<dbReference type="EMBL" id="KQ435037">
    <property type="protein sequence ID" value="KZC14109.1"/>
    <property type="molecule type" value="Genomic_DNA"/>
</dbReference>
<keyword evidence="6" id="KW-1185">Reference proteome</keyword>
<gene>
    <name evidence="5" type="ORF">WN55_06341</name>
</gene>
<feature type="coiled-coil region" evidence="2">
    <location>
        <begin position="991"/>
        <end position="1054"/>
    </location>
</feature>
<feature type="compositionally biased region" description="Basic and acidic residues" evidence="3">
    <location>
        <begin position="318"/>
        <end position="340"/>
    </location>
</feature>
<dbReference type="InterPro" id="IPR042201">
    <property type="entry name" value="FH2_Formin_sf"/>
</dbReference>
<sequence>MGNLQSDGKKRTKKGKGQDGTASAGGSIDGLDETGDDGDTEYRSPRKPPGRQEERSVFEKSRTPFHGKRQAPKPPGSAQRKVRVRNHAFCLFLTHSIPEPGPVASDKIAQDREKIEPENGSRRSTDTVEPTDTKQEVDLSNILMVPVSCLAQRQGPVVLVTDNWRMVNQAVVVSEASMPPSQESSSDSVYTDPEGTGTGVTEAAKQELPAVVSSPSIAINAFPVPKVPDDEPSDSCPLTENRVIVTLISTLPEQIRSRLTEAEIQQFATSLYSRLYSDGLLGTIALDDEPESKNDTKDQPEDRVGSPVSNDPNAQLPENDRRDSERETLRREVERLRELTRTVNRSTQGKSTQTSPSRPRTSGDTPSPLEASNVKDVILEEPSSVTPLANGSKDARCARNDAVRTTRMSPVPSSTSPLPPPISSPPAYSNSAIAPPPPPPPPPSPFLDQRPISIPTVPAVPSFSIPPPPPLPPCPLAAQSIPSQTLPSLTGIPPPPPPPPFLPPPLQPLSRETPVSPPVPPPPPPPPSTAPTNSVITSAPPPPPPPPTPSIASIPPPPPPPPPVPSLSTPLIGGLCESSSIPPPPPPPPPPAPSISGIGGPPIPPPPPPPSLIGGIPPPPPPPPGIGGPPPPPPPPPIGGIAGGPPPPPLFGAPGTGPPPPPPPPGAFPTTQGPCPLPAPPVGGWNPASRAHMRKEPMCPEVPMKPLYWTRLLVPAVPTERGSVDVLDSPAQGPVWAELEEETNLDMKEFAGLFSRQVTERKPVKKADDSTKPSKVQTAKILDSKRSKTVGILEKSLRVDFCEVENAVYNLDTSVISLEALQQIYEIRPTATELEDIKSFEEVNPEVPLDQPEVFLKKLSCINHFSERIACLMFQSEFHDAISLVSSKLTNLRTTCDFLRNSSSLKKVIALVLTLGNYMNGGNRTRGQADGFGLEILGKLKDVKSNVPGITLLHYVVRARLAQEKDHNFEEPLPLPVPEPADVEAASTINFDNISGELERLRKELQACTEKCTVVVEADPEASGPFKSKMNSFFREATAELANEQEAMQEARSKFKAVMQFYQYTPKGASLDTADPNAFFVLWLGFCQDLKDIWKKEQQRIRKERMEEIRKKYENKNKVEKTKKSATGLKARLQKLSRK</sequence>
<dbReference type="GO" id="GO:0030866">
    <property type="term" value="P:cortical actin cytoskeleton organization"/>
    <property type="evidence" value="ECO:0007669"/>
    <property type="project" value="TreeGrafter"/>
</dbReference>
<evidence type="ECO:0000256" key="2">
    <source>
        <dbReference type="SAM" id="Coils"/>
    </source>
</evidence>
<feature type="compositionally biased region" description="Pro residues" evidence="3">
    <location>
        <begin position="515"/>
        <end position="529"/>
    </location>
</feature>
<feature type="compositionally biased region" description="Low complexity" evidence="3">
    <location>
        <begin position="351"/>
        <end position="362"/>
    </location>
</feature>
<dbReference type="GO" id="GO:0045010">
    <property type="term" value="P:actin nucleation"/>
    <property type="evidence" value="ECO:0007669"/>
    <property type="project" value="InterPro"/>
</dbReference>
<dbReference type="Pfam" id="PF02181">
    <property type="entry name" value="FH2"/>
    <property type="match status" value="1"/>
</dbReference>
<comment type="similarity">
    <text evidence="1">Belongs to the formin homology family. Cappuccino subfamily.</text>
</comment>
<feature type="compositionally biased region" description="Basic and acidic residues" evidence="3">
    <location>
        <begin position="40"/>
        <end position="62"/>
    </location>
</feature>
<reference evidence="5 6" key="1">
    <citation type="submission" date="2015-07" db="EMBL/GenBank/DDBJ databases">
        <title>The genome of Dufourea novaeangliae.</title>
        <authorList>
            <person name="Pan H."/>
            <person name="Kapheim K."/>
        </authorList>
    </citation>
    <scope>NUCLEOTIDE SEQUENCE [LARGE SCALE GENOMIC DNA]</scope>
    <source>
        <strain evidence="5">0120121106</strain>
        <tissue evidence="5">Whole body</tissue>
    </source>
</reference>
<evidence type="ECO:0000313" key="5">
    <source>
        <dbReference type="EMBL" id="KZC14109.1"/>
    </source>
</evidence>
<feature type="compositionally biased region" description="Basic and acidic residues" evidence="3">
    <location>
        <begin position="393"/>
        <end position="404"/>
    </location>
</feature>
<feature type="region of interest" description="Disordered" evidence="3">
    <location>
        <begin position="1114"/>
        <end position="1139"/>
    </location>
</feature>
<feature type="compositionally biased region" description="Basic and acidic residues" evidence="3">
    <location>
        <begin position="1114"/>
        <end position="1123"/>
    </location>
</feature>
<keyword evidence="2" id="KW-0175">Coiled coil</keyword>
<dbReference type="SMART" id="SM00498">
    <property type="entry name" value="FH2"/>
    <property type="match status" value="1"/>
</dbReference>
<dbReference type="AlphaFoldDB" id="A0A154PQE0"/>
<feature type="compositionally biased region" description="Basic and acidic residues" evidence="3">
    <location>
        <begin position="108"/>
        <end position="134"/>
    </location>
</feature>
<dbReference type="Gene3D" id="1.20.58.2220">
    <property type="entry name" value="Formin, FH2 domain"/>
    <property type="match status" value="1"/>
</dbReference>
<evidence type="ECO:0000256" key="3">
    <source>
        <dbReference type="SAM" id="MobiDB-lite"/>
    </source>
</evidence>
<feature type="compositionally biased region" description="Pro residues" evidence="3">
    <location>
        <begin position="601"/>
        <end position="667"/>
    </location>
</feature>
<dbReference type="InterPro" id="IPR015425">
    <property type="entry name" value="FH2_Formin"/>
</dbReference>
<dbReference type="GO" id="GO:0051015">
    <property type="term" value="F:actin filament binding"/>
    <property type="evidence" value="ECO:0007669"/>
    <property type="project" value="TreeGrafter"/>
</dbReference>
<dbReference type="GO" id="GO:0005737">
    <property type="term" value="C:cytoplasm"/>
    <property type="evidence" value="ECO:0007669"/>
    <property type="project" value="UniProtKB-ARBA"/>
</dbReference>
<feature type="compositionally biased region" description="Pro residues" evidence="3">
    <location>
        <begin position="492"/>
        <end position="507"/>
    </location>
</feature>